<dbReference type="EMBL" id="BAAANO010000012">
    <property type="protein sequence ID" value="GAA2004851.1"/>
    <property type="molecule type" value="Genomic_DNA"/>
</dbReference>
<accession>A0ABP5ETB3</accession>
<gene>
    <name evidence="2" type="ORF">GCM10009755_13010</name>
</gene>
<proteinExistence type="predicted"/>
<dbReference type="NCBIfam" id="TIGR02122">
    <property type="entry name" value="TRAP_TAXI"/>
    <property type="match status" value="1"/>
</dbReference>
<evidence type="ECO:0000313" key="3">
    <source>
        <dbReference type="Proteomes" id="UP001500755"/>
    </source>
</evidence>
<sequence>MKLGRFGRIAAIASAAALALSACSSGGEGSGGAAFTDELTFATGGTGGVYYPLGNEYANIFNDNIEGLTVNAVESDGSVDNLGRIAKGEAQLGFTQNNTAIEAVSGTGQFEELGATMENIGWIGKLYPEAAQVITLEASGFESVADLKGKRIAVGAPGSGTRAVAEAILGAYDINEGDYEAYEEGFSDARTLMQDGNIDASIEILGVPAAALSELSANADVKVLPLDQAVADEIAETTDFEPYTIAGGTYEFAEEDILTVSVFASVVASTTQVSPERGYEITKALYENADQISLAQGKLITVDEALLGQGDVPLHPGAEQYFQEQGLLE</sequence>
<name>A0ABP5ETB3_9MICO</name>
<dbReference type="Pfam" id="PF16868">
    <property type="entry name" value="NMT1_3"/>
    <property type="match status" value="1"/>
</dbReference>
<keyword evidence="3" id="KW-1185">Reference proteome</keyword>
<comment type="caution">
    <text evidence="2">The sequence shown here is derived from an EMBL/GenBank/DDBJ whole genome shotgun (WGS) entry which is preliminary data.</text>
</comment>
<keyword evidence="1" id="KW-0732">Signal</keyword>
<dbReference type="CDD" id="cd13520">
    <property type="entry name" value="PBP2_TAXI_TRAP"/>
    <property type="match status" value="1"/>
</dbReference>
<dbReference type="InterPro" id="IPR011852">
    <property type="entry name" value="TRAP_TAXI"/>
</dbReference>
<dbReference type="Proteomes" id="UP001500755">
    <property type="component" value="Unassembled WGS sequence"/>
</dbReference>
<feature type="chain" id="PRO_5046182067" evidence="1">
    <location>
        <begin position="27"/>
        <end position="329"/>
    </location>
</feature>
<dbReference type="PANTHER" id="PTHR42941:SF1">
    <property type="entry name" value="SLL1037 PROTEIN"/>
    <property type="match status" value="1"/>
</dbReference>
<feature type="signal peptide" evidence="1">
    <location>
        <begin position="1"/>
        <end position="26"/>
    </location>
</feature>
<dbReference type="RefSeq" id="WP_344308075.1">
    <property type="nucleotide sequence ID" value="NZ_BAAANO010000012.1"/>
</dbReference>
<evidence type="ECO:0000313" key="2">
    <source>
        <dbReference type="EMBL" id="GAA2004851.1"/>
    </source>
</evidence>
<dbReference type="PROSITE" id="PS51257">
    <property type="entry name" value="PROKAR_LIPOPROTEIN"/>
    <property type="match status" value="1"/>
</dbReference>
<organism evidence="2 3">
    <name type="scientific">Brevibacterium samyangense</name>
    <dbReference type="NCBI Taxonomy" id="366888"/>
    <lineage>
        <taxon>Bacteria</taxon>
        <taxon>Bacillati</taxon>
        <taxon>Actinomycetota</taxon>
        <taxon>Actinomycetes</taxon>
        <taxon>Micrococcales</taxon>
        <taxon>Brevibacteriaceae</taxon>
        <taxon>Brevibacterium</taxon>
    </lineage>
</organism>
<evidence type="ECO:0000256" key="1">
    <source>
        <dbReference type="SAM" id="SignalP"/>
    </source>
</evidence>
<dbReference type="PANTHER" id="PTHR42941">
    <property type="entry name" value="SLL1037 PROTEIN"/>
    <property type="match status" value="1"/>
</dbReference>
<protein>
    <submittedName>
        <fullName evidence="2">TAXI family TRAP transporter solute-binding subunit</fullName>
    </submittedName>
</protein>
<dbReference type="Gene3D" id="3.40.190.10">
    <property type="entry name" value="Periplasmic binding protein-like II"/>
    <property type="match status" value="2"/>
</dbReference>
<dbReference type="SUPFAM" id="SSF53850">
    <property type="entry name" value="Periplasmic binding protein-like II"/>
    <property type="match status" value="1"/>
</dbReference>
<reference evidence="3" key="1">
    <citation type="journal article" date="2019" name="Int. J. Syst. Evol. Microbiol.">
        <title>The Global Catalogue of Microorganisms (GCM) 10K type strain sequencing project: providing services to taxonomists for standard genome sequencing and annotation.</title>
        <authorList>
            <consortium name="The Broad Institute Genomics Platform"/>
            <consortium name="The Broad Institute Genome Sequencing Center for Infectious Disease"/>
            <person name="Wu L."/>
            <person name="Ma J."/>
        </authorList>
    </citation>
    <scope>NUCLEOTIDE SEQUENCE [LARGE SCALE GENOMIC DNA]</scope>
    <source>
        <strain evidence="3">JCM 14546</strain>
    </source>
</reference>